<dbReference type="Gene3D" id="3.60.110.10">
    <property type="entry name" value="Carbon-nitrogen hydrolase"/>
    <property type="match status" value="1"/>
</dbReference>
<feature type="domain" description="CN hydrolase" evidence="1">
    <location>
        <begin position="5"/>
        <end position="243"/>
    </location>
</feature>
<gene>
    <name evidence="2" type="ORF">EDC27_2420</name>
</gene>
<evidence type="ECO:0000313" key="3">
    <source>
        <dbReference type="Proteomes" id="UP000276223"/>
    </source>
</evidence>
<evidence type="ECO:0000313" key="2">
    <source>
        <dbReference type="EMBL" id="ROQ91140.1"/>
    </source>
</evidence>
<comment type="caution">
    <text evidence="2">The sequence shown here is derived from an EMBL/GenBank/DDBJ whole genome shotgun (WGS) entry which is preliminary data.</text>
</comment>
<dbReference type="PROSITE" id="PS50263">
    <property type="entry name" value="CN_HYDROLASE"/>
    <property type="match status" value="1"/>
</dbReference>
<dbReference type="AlphaFoldDB" id="A0A3N1UR19"/>
<dbReference type="PANTHER" id="PTHR23088">
    <property type="entry name" value="NITRILASE-RELATED"/>
    <property type="match status" value="1"/>
</dbReference>
<name>A0A3N1UR19_9BACT</name>
<dbReference type="EMBL" id="RJVA01000013">
    <property type="protein sequence ID" value="ROQ91140.1"/>
    <property type="molecule type" value="Genomic_DNA"/>
</dbReference>
<evidence type="ECO:0000259" key="1">
    <source>
        <dbReference type="PROSITE" id="PS50263"/>
    </source>
</evidence>
<dbReference type="CDD" id="cd07581">
    <property type="entry name" value="nitrilase_3"/>
    <property type="match status" value="1"/>
</dbReference>
<dbReference type="Proteomes" id="UP000276223">
    <property type="component" value="Unassembled WGS sequence"/>
</dbReference>
<dbReference type="RefSeq" id="WP_170161785.1">
    <property type="nucleotide sequence ID" value="NZ_RJVA01000013.1"/>
</dbReference>
<sequence>MDGTLTVALAQVEGSTDPERNLETAHRYAEVAVQRGAHLLVFPEMFMGLPGSGRPPMHFVRQIGAEFFTQLGAVAKAWGIAMAAGGWEASPDPQLAYNTAVVLSPHGERLTTYRKLHLFDALNVRESDTMRPGDSPPSVVSIRGLRVGVTVCYDLRFPEIFRYLADQEAELVLVLSAWYQGSFKEDHWLTLLRARAIENTFYVAGCNLIGSAFCGRSSVFDPFGVCVASAAEGEDCVVANISITRVQSVRKKLPCLENRRRDVW</sequence>
<dbReference type="InterPro" id="IPR036526">
    <property type="entry name" value="C-N_Hydrolase_sf"/>
</dbReference>
<dbReference type="SUPFAM" id="SSF56317">
    <property type="entry name" value="Carbon-nitrogen hydrolase"/>
    <property type="match status" value="1"/>
</dbReference>
<reference evidence="2 3" key="1">
    <citation type="submission" date="2018-11" db="EMBL/GenBank/DDBJ databases">
        <title>Genomic Encyclopedia of Type Strains, Phase IV (KMG-IV): sequencing the most valuable type-strain genomes for metagenomic binning, comparative biology and taxonomic classification.</title>
        <authorList>
            <person name="Goeker M."/>
        </authorList>
    </citation>
    <scope>NUCLEOTIDE SEQUENCE [LARGE SCALE GENOMIC DNA]</scope>
    <source>
        <strain evidence="2 3">DSM 22027</strain>
    </source>
</reference>
<dbReference type="PANTHER" id="PTHR23088:SF27">
    <property type="entry name" value="DEAMINATED GLUTATHIONE AMIDASE"/>
    <property type="match status" value="1"/>
</dbReference>
<organism evidence="2 3">
    <name type="scientific">Desulfosoma caldarium</name>
    <dbReference type="NCBI Taxonomy" id="610254"/>
    <lineage>
        <taxon>Bacteria</taxon>
        <taxon>Pseudomonadati</taxon>
        <taxon>Thermodesulfobacteriota</taxon>
        <taxon>Syntrophobacteria</taxon>
        <taxon>Syntrophobacterales</taxon>
        <taxon>Syntrophobacteraceae</taxon>
        <taxon>Desulfosoma</taxon>
    </lineage>
</organism>
<keyword evidence="2" id="KW-0378">Hydrolase</keyword>
<dbReference type="Pfam" id="PF00795">
    <property type="entry name" value="CN_hydrolase"/>
    <property type="match status" value="1"/>
</dbReference>
<dbReference type="GO" id="GO:0016787">
    <property type="term" value="F:hydrolase activity"/>
    <property type="evidence" value="ECO:0007669"/>
    <property type="project" value="UniProtKB-KW"/>
</dbReference>
<protein>
    <submittedName>
        <fullName evidence="2">Putative amidohydrolase</fullName>
    </submittedName>
</protein>
<accession>A0A3N1UR19</accession>
<keyword evidence="3" id="KW-1185">Reference proteome</keyword>
<proteinExistence type="predicted"/>
<dbReference type="InterPro" id="IPR003010">
    <property type="entry name" value="C-N_Hydrolase"/>
</dbReference>